<sequence>MSWHPFPPGGSHPAGEDQSEGDEPSEINTRNHQHFAEVLKDKLTVVYTGKGNHTDFWCVQSDKPAPTERLVYYFEVDIIDSGTRGSIVVGLADKTFLLNRQPGWEANSYGYRAEDGKKFISSNRGEPYGPPFTKGDTIGCGINYQKDSIFFTHNGVDLGRAGTLGDSEYFPTIGLHSPGEKCKFNFKGPFVFDIDEYVMNVVREERELVSQMEAPVPDLTEAVRLYMLHAGLENSLKAFEKSLNIPPDSEKSLLPKRQQPSTENTLNGTTGTHGGPGDAAASSSSSSSSASSSSPPMANGTGAPPPPASVGVPPEGTEGGQKEATEGDPKEGAVVSSGWTAHPDQGGHWMDGGGKGAENGHGEQNGTRGGEESAPMTDGPQSPSKKPQEGGAEVKVEPAQMDGEKAKEKKRAPRGMEEIHLGPEEQKALAESLAIRKQIRSLVIDGDPEKAIELLGDHFPEVLSEQPTSLAVVLLVTQPVIERLRKNEVREAVEWLRTKVSKVRNCRPSAMPILMETAALLAYSSPENCALRSHFDTNRRGIAAELINQSIIMRSLRACPWSPLHCLLKHLVAAKLAFRARNHHRGPLPNARAFCLPLSHANASNAFRTTTARRPLPEENGCTENGTSSGGAPGEASEQTGGGEAQRAAASSSAAAAAAAAAAPRPRVSPGVSSSGSRSSRDPMGHGIPLPQPMPGPFPFFGEGGGPRGFGGPGPSYRTWRGGGTLGVPGPPGDPASRWGHGSRPGPSGILSTPPGRQRLQSAELPPPSGSSGPSHRPSPLRDSRMSAPAQRHTPPRGWGGIGAPMAGAGGGGIAAVSAFTGGFPGTVPDPALASWPLFWGSRRGEVLGRGGGGGRGSTEMGTDSAGSAAGPPRTGTGWGEGGR</sequence>
<dbReference type="InterPro" id="IPR006594">
    <property type="entry name" value="LisH"/>
</dbReference>
<dbReference type="InterPro" id="IPR001870">
    <property type="entry name" value="B30.2/SPRY"/>
</dbReference>
<dbReference type="Pfam" id="PF00622">
    <property type="entry name" value="SPRY"/>
    <property type="match status" value="1"/>
</dbReference>
<dbReference type="InterPro" id="IPR043136">
    <property type="entry name" value="B30.2/SPRY_sf"/>
</dbReference>
<dbReference type="PhylomeDB" id="A0A0G4G877"/>
<feature type="region of interest" description="Disordered" evidence="1">
    <location>
        <begin position="246"/>
        <end position="414"/>
    </location>
</feature>
<proteinExistence type="predicted"/>
<evidence type="ECO:0000259" key="3">
    <source>
        <dbReference type="PROSITE" id="PS50897"/>
    </source>
</evidence>
<accession>A0A0G4G877</accession>
<evidence type="ECO:0000259" key="2">
    <source>
        <dbReference type="PROSITE" id="PS50188"/>
    </source>
</evidence>
<gene>
    <name evidence="4" type="ORF">Cvel_20657</name>
</gene>
<feature type="region of interest" description="Disordered" evidence="1">
    <location>
        <begin position="847"/>
        <end position="884"/>
    </location>
</feature>
<dbReference type="PROSITE" id="PS50896">
    <property type="entry name" value="LISH"/>
    <property type="match status" value="1"/>
</dbReference>
<feature type="compositionally biased region" description="Basic and acidic residues" evidence="1">
    <location>
        <begin position="386"/>
        <end position="407"/>
    </location>
</feature>
<feature type="region of interest" description="Disordered" evidence="1">
    <location>
        <begin position="609"/>
        <end position="805"/>
    </location>
</feature>
<name>A0A0G4G877_9ALVE</name>
<dbReference type="SMART" id="SM00449">
    <property type="entry name" value="SPRY"/>
    <property type="match status" value="1"/>
</dbReference>
<feature type="region of interest" description="Disordered" evidence="1">
    <location>
        <begin position="1"/>
        <end position="27"/>
    </location>
</feature>
<feature type="domain" description="B30.2/SPRY" evidence="2">
    <location>
        <begin position="5"/>
        <end position="191"/>
    </location>
</feature>
<dbReference type="SUPFAM" id="SSF49899">
    <property type="entry name" value="Concanavalin A-like lectins/glucanases"/>
    <property type="match status" value="1"/>
</dbReference>
<dbReference type="InterPro" id="IPR013320">
    <property type="entry name" value="ConA-like_dom_sf"/>
</dbReference>
<dbReference type="CDD" id="cd12885">
    <property type="entry name" value="SPRY_RanBP_like"/>
    <property type="match status" value="1"/>
</dbReference>
<dbReference type="Gene3D" id="2.60.120.920">
    <property type="match status" value="1"/>
</dbReference>
<feature type="compositionally biased region" description="Gly residues" evidence="1">
    <location>
        <begin position="848"/>
        <end position="857"/>
    </location>
</feature>
<dbReference type="PROSITE" id="PS50897">
    <property type="entry name" value="CTLH"/>
    <property type="match status" value="1"/>
</dbReference>
<feature type="domain" description="CTLH" evidence="3">
    <location>
        <begin position="432"/>
        <end position="491"/>
    </location>
</feature>
<dbReference type="PANTHER" id="PTHR12864">
    <property type="entry name" value="RAN BINDING PROTEIN 9-RELATED"/>
    <property type="match status" value="1"/>
</dbReference>
<evidence type="ECO:0008006" key="5">
    <source>
        <dbReference type="Google" id="ProtNLM"/>
    </source>
</evidence>
<evidence type="ECO:0000313" key="4">
    <source>
        <dbReference type="EMBL" id="CEM24726.1"/>
    </source>
</evidence>
<reference evidence="4" key="1">
    <citation type="submission" date="2014-11" db="EMBL/GenBank/DDBJ databases">
        <authorList>
            <person name="Otto D Thomas"/>
            <person name="Naeem Raeece"/>
        </authorList>
    </citation>
    <scope>NUCLEOTIDE SEQUENCE</scope>
</reference>
<dbReference type="InterPro" id="IPR050618">
    <property type="entry name" value="Ubq-SigPath_Reg"/>
</dbReference>
<feature type="compositionally biased region" description="Low complexity" evidence="1">
    <location>
        <begin position="648"/>
        <end position="678"/>
    </location>
</feature>
<organism evidence="4">
    <name type="scientific">Chromera velia CCMP2878</name>
    <dbReference type="NCBI Taxonomy" id="1169474"/>
    <lineage>
        <taxon>Eukaryota</taxon>
        <taxon>Sar</taxon>
        <taxon>Alveolata</taxon>
        <taxon>Colpodellida</taxon>
        <taxon>Chromeraceae</taxon>
        <taxon>Chromera</taxon>
    </lineage>
</organism>
<feature type="compositionally biased region" description="Basic and acidic residues" evidence="1">
    <location>
        <begin position="320"/>
        <end position="331"/>
    </location>
</feature>
<dbReference type="InterPro" id="IPR024964">
    <property type="entry name" value="CTLH/CRA"/>
</dbReference>
<feature type="compositionally biased region" description="Gly residues" evidence="1">
    <location>
        <begin position="702"/>
        <end position="714"/>
    </location>
</feature>
<dbReference type="InterPro" id="IPR044736">
    <property type="entry name" value="Gid1/RanBPM/SPLA_SPRY"/>
</dbReference>
<evidence type="ECO:0000256" key="1">
    <source>
        <dbReference type="SAM" id="MobiDB-lite"/>
    </source>
</evidence>
<dbReference type="VEuPathDB" id="CryptoDB:Cvel_20657"/>
<feature type="compositionally biased region" description="Gly residues" evidence="1">
    <location>
        <begin position="349"/>
        <end position="359"/>
    </location>
</feature>
<protein>
    <recommendedName>
        <fullName evidence="5">B30.2/SPRY domain-containing protein</fullName>
    </recommendedName>
</protein>
<dbReference type="InterPro" id="IPR006595">
    <property type="entry name" value="CTLH_C"/>
</dbReference>
<dbReference type="InterPro" id="IPR003877">
    <property type="entry name" value="SPRY_dom"/>
</dbReference>
<feature type="compositionally biased region" description="Low complexity" evidence="1">
    <location>
        <begin position="279"/>
        <end position="294"/>
    </location>
</feature>
<dbReference type="Pfam" id="PF10607">
    <property type="entry name" value="CTLH"/>
    <property type="match status" value="1"/>
</dbReference>
<feature type="compositionally biased region" description="Pro residues" evidence="1">
    <location>
        <begin position="1"/>
        <end position="10"/>
    </location>
</feature>
<dbReference type="AlphaFoldDB" id="A0A0G4G877"/>
<dbReference type="EMBL" id="CDMZ01000964">
    <property type="protein sequence ID" value="CEM24726.1"/>
    <property type="molecule type" value="Genomic_DNA"/>
</dbReference>
<dbReference type="PROSITE" id="PS50188">
    <property type="entry name" value="B302_SPRY"/>
    <property type="match status" value="1"/>
</dbReference>